<dbReference type="InterPro" id="IPR029055">
    <property type="entry name" value="Ntn_hydrolases_N"/>
</dbReference>
<dbReference type="InterPro" id="IPR043137">
    <property type="entry name" value="GGT_ssub_C"/>
</dbReference>
<evidence type="ECO:0000256" key="8">
    <source>
        <dbReference type="ARBA" id="ARBA00047417"/>
    </source>
</evidence>
<dbReference type="InterPro" id="IPR000101">
    <property type="entry name" value="GGT_peptidase"/>
</dbReference>
<dbReference type="EC" id="2.3.2.2" evidence="11"/>
<dbReference type="Gene3D" id="1.10.246.130">
    <property type="match status" value="1"/>
</dbReference>
<comment type="pathway">
    <text evidence="11">Sulfur metabolism; glutathione metabolism.</text>
</comment>
<evidence type="ECO:0000256" key="5">
    <source>
        <dbReference type="ARBA" id="ARBA00022801"/>
    </source>
</evidence>
<evidence type="ECO:0000256" key="11">
    <source>
        <dbReference type="RuleBase" id="RU368036"/>
    </source>
</evidence>
<dbReference type="PANTHER" id="PTHR43199:SF1">
    <property type="entry name" value="GLUTATHIONE HYDROLASE PROENZYME"/>
    <property type="match status" value="1"/>
</dbReference>
<keyword evidence="12" id="KW-0732">Signal</keyword>
<feature type="binding site" evidence="10">
    <location>
        <position position="113"/>
    </location>
    <ligand>
        <name>L-glutamate</name>
        <dbReference type="ChEBI" id="CHEBI:29985"/>
    </ligand>
</feature>
<evidence type="ECO:0000256" key="3">
    <source>
        <dbReference type="ARBA" id="ARBA00009381"/>
    </source>
</evidence>
<dbReference type="GO" id="GO:0103068">
    <property type="term" value="F:leukotriene C4 gamma-glutamyl transferase activity"/>
    <property type="evidence" value="ECO:0007669"/>
    <property type="project" value="UniProtKB-EC"/>
</dbReference>
<dbReference type="AlphaFoldDB" id="A0A1I4YXA9"/>
<evidence type="ECO:0000313" key="14">
    <source>
        <dbReference type="Proteomes" id="UP000242222"/>
    </source>
</evidence>
<keyword evidence="11" id="KW-0317">Glutathione biosynthesis</keyword>
<dbReference type="InterPro" id="IPR043138">
    <property type="entry name" value="GGT_lsub"/>
</dbReference>
<dbReference type="PANTHER" id="PTHR43199">
    <property type="entry name" value="GLUTATHIONE HYDROLASE"/>
    <property type="match status" value="1"/>
</dbReference>
<gene>
    <name evidence="13" type="ORF">SAMN05216516_10771</name>
</gene>
<evidence type="ECO:0000256" key="12">
    <source>
        <dbReference type="SAM" id="SignalP"/>
    </source>
</evidence>
<dbReference type="STRING" id="1367852.SAMN05216516_10771"/>
<keyword evidence="14" id="KW-1185">Reference proteome</keyword>
<feature type="signal peptide" evidence="12">
    <location>
        <begin position="1"/>
        <end position="26"/>
    </location>
</feature>
<dbReference type="InterPro" id="IPR051792">
    <property type="entry name" value="GGT_bact"/>
</dbReference>
<reference evidence="14" key="1">
    <citation type="submission" date="2016-10" db="EMBL/GenBank/DDBJ databases">
        <authorList>
            <person name="Varghese N."/>
            <person name="Submissions S."/>
        </authorList>
    </citation>
    <scope>NUCLEOTIDE SEQUENCE [LARGE SCALE GENOMIC DNA]</scope>
    <source>
        <strain evidence="14">N6PO6</strain>
    </source>
</reference>
<accession>A0A1I4YXA9</accession>
<comment type="catalytic activity">
    <reaction evidence="1 11">
        <text>an S-substituted glutathione + H2O = an S-substituted L-cysteinylglycine + L-glutamate</text>
        <dbReference type="Rhea" id="RHEA:59468"/>
        <dbReference type="ChEBI" id="CHEBI:15377"/>
        <dbReference type="ChEBI" id="CHEBI:29985"/>
        <dbReference type="ChEBI" id="CHEBI:90779"/>
        <dbReference type="ChEBI" id="CHEBI:143103"/>
        <dbReference type="EC" id="3.4.19.13"/>
    </reaction>
</comment>
<feature type="binding site" evidence="10">
    <location>
        <position position="484"/>
    </location>
    <ligand>
        <name>L-glutamate</name>
        <dbReference type="ChEBI" id="CHEBI:29985"/>
    </ligand>
</feature>
<dbReference type="UniPathway" id="UPA00204"/>
<comment type="subunit">
    <text evidence="11">This enzyme consists of two polypeptide chains, which are synthesized in precursor form from a single polypeptide.</text>
</comment>
<dbReference type="PROSITE" id="PS00462">
    <property type="entry name" value="G_GLU_TRANSPEPTIDASE"/>
    <property type="match status" value="1"/>
</dbReference>
<evidence type="ECO:0000256" key="6">
    <source>
        <dbReference type="ARBA" id="ARBA00023145"/>
    </source>
</evidence>
<feature type="active site" description="Nucleophile" evidence="9">
    <location>
        <position position="391"/>
    </location>
</feature>
<dbReference type="OrthoDB" id="5297205at2"/>
<dbReference type="NCBIfam" id="TIGR00066">
    <property type="entry name" value="g_glut_trans"/>
    <property type="match status" value="1"/>
</dbReference>
<dbReference type="Proteomes" id="UP000242222">
    <property type="component" value="Unassembled WGS sequence"/>
</dbReference>
<evidence type="ECO:0000256" key="1">
    <source>
        <dbReference type="ARBA" id="ARBA00001049"/>
    </source>
</evidence>
<dbReference type="NCBIfam" id="NF007187">
    <property type="entry name" value="PRK09615.1"/>
    <property type="match status" value="1"/>
</dbReference>
<sequence>MRVKQQRRLAVFFVGCFLCWLSSANSAPSPVSYGVEADIFHPVKEQHGMVASVDATATNVGVEILKQGGNAVDAAVAVGFALAVTHPQAGNLGGGGFMMLRTASGHTTAIDFREMAPNGAYADMFLNDKGNIDSKKSLTSHLASGIPGTVAGFALANKKYGTLPLSQLIQPALMLARKGIIVNDSLADDLKTYGSEVLVNHPNSKAIFFKPDGTPWAKGERLVQTNLAHSLELISRQGADAFYKGWIADQIAKEMAQHGGFITKADLAAYKAIERQPVTGHYRGYVIYSMPPPSSGGIHIIQLLNILENFDLSKMGFGSADAMQVTAEAEKYAYADRSQYLGDPDFVSVPWRALTSKAYAKSLAEKIDLSKARPSIDIKPGNLAPYESKQTTHFSVVDQQGNAVSVTYTLNTNFGSGIVAAESGILLNNEMDDFSAKPGTPNIYGLVGGEANAIGPFKRPLSSMSPTIVAKDGKTWLVTGSPGGSRIITTVLQMVINSIDFGMNVAEATNAPRFHHQWLPDELRVEKGFSPDTLRILESRGQHVRVQPAMGSTQSIMIGQQGMLYGSSDPRTPGDLTAGY</sequence>
<dbReference type="EC" id="3.4.19.13" evidence="11"/>
<dbReference type="EMBL" id="FOVC01000007">
    <property type="protein sequence ID" value="SFN42309.1"/>
    <property type="molecule type" value="Genomic_DNA"/>
</dbReference>
<evidence type="ECO:0000256" key="2">
    <source>
        <dbReference type="ARBA" id="ARBA00001089"/>
    </source>
</evidence>
<feature type="chain" id="PRO_5017445074" description="Glutathione hydrolase proenzyme" evidence="12">
    <location>
        <begin position="27"/>
        <end position="580"/>
    </location>
</feature>
<organism evidence="13 14">
    <name type="scientific">Izhakiella capsodis</name>
    <dbReference type="NCBI Taxonomy" id="1367852"/>
    <lineage>
        <taxon>Bacteria</taxon>
        <taxon>Pseudomonadati</taxon>
        <taxon>Pseudomonadota</taxon>
        <taxon>Gammaproteobacteria</taxon>
        <taxon>Enterobacterales</taxon>
        <taxon>Erwiniaceae</taxon>
        <taxon>Izhakiella</taxon>
    </lineage>
</organism>
<feature type="binding site" evidence="10">
    <location>
        <position position="433"/>
    </location>
    <ligand>
        <name>L-glutamate</name>
        <dbReference type="ChEBI" id="CHEBI:29985"/>
    </ligand>
</feature>
<dbReference type="GO" id="GO:0036374">
    <property type="term" value="F:glutathione hydrolase activity"/>
    <property type="evidence" value="ECO:0007669"/>
    <property type="project" value="UniProtKB-UniRule"/>
</dbReference>
<evidence type="ECO:0000256" key="7">
    <source>
        <dbReference type="ARBA" id="ARBA00023315"/>
    </source>
</evidence>
<protein>
    <recommendedName>
        <fullName evidence="11">Glutathione hydrolase proenzyme</fullName>
        <ecNumber evidence="11">2.3.2.2</ecNumber>
        <ecNumber evidence="11">3.4.19.13</ecNumber>
    </recommendedName>
    <component>
        <recommendedName>
            <fullName evidence="11">Glutathione hydrolase large chain</fullName>
        </recommendedName>
    </component>
    <component>
        <recommendedName>
            <fullName evidence="11">Glutathione hydrolase small chain</fullName>
        </recommendedName>
    </component>
</protein>
<dbReference type="Gene3D" id="3.60.20.40">
    <property type="match status" value="1"/>
</dbReference>
<comment type="PTM">
    <text evidence="11">Cleaved by autocatalysis into a large and a small subunit.</text>
</comment>
<keyword evidence="7 11" id="KW-0012">Acyltransferase</keyword>
<feature type="binding site" evidence="10">
    <location>
        <begin position="409"/>
        <end position="411"/>
    </location>
    <ligand>
        <name>L-glutamate</name>
        <dbReference type="ChEBI" id="CHEBI:29985"/>
    </ligand>
</feature>
<keyword evidence="6 11" id="KW-0865">Zymogen</keyword>
<dbReference type="SUPFAM" id="SSF56235">
    <property type="entry name" value="N-terminal nucleophile aminohydrolases (Ntn hydrolases)"/>
    <property type="match status" value="1"/>
</dbReference>
<comment type="catalytic activity">
    <reaction evidence="8 11">
        <text>an N-terminal (5-L-glutamyl)-[peptide] + an alpha-amino acid = 5-L-glutamyl amino acid + an N-terminal L-alpha-aminoacyl-[peptide]</text>
        <dbReference type="Rhea" id="RHEA:23904"/>
        <dbReference type="Rhea" id="RHEA-COMP:9780"/>
        <dbReference type="Rhea" id="RHEA-COMP:9795"/>
        <dbReference type="ChEBI" id="CHEBI:77644"/>
        <dbReference type="ChEBI" id="CHEBI:78597"/>
        <dbReference type="ChEBI" id="CHEBI:78599"/>
        <dbReference type="ChEBI" id="CHEBI:78608"/>
        <dbReference type="EC" id="2.3.2.2"/>
    </reaction>
</comment>
<evidence type="ECO:0000256" key="9">
    <source>
        <dbReference type="PIRSR" id="PIRSR600101-1"/>
    </source>
</evidence>
<name>A0A1I4YXA9_9GAMM</name>
<dbReference type="PRINTS" id="PR01210">
    <property type="entry name" value="GGTRANSPTASE"/>
</dbReference>
<keyword evidence="4 11" id="KW-0808">Transferase</keyword>
<dbReference type="GO" id="GO:0006750">
    <property type="term" value="P:glutathione biosynthetic process"/>
    <property type="evidence" value="ECO:0007669"/>
    <property type="project" value="UniProtKB-KW"/>
</dbReference>
<feature type="binding site" evidence="10">
    <location>
        <begin position="462"/>
        <end position="463"/>
    </location>
    <ligand>
        <name>L-glutamate</name>
        <dbReference type="ChEBI" id="CHEBI:29985"/>
    </ligand>
</feature>
<dbReference type="Pfam" id="PF01019">
    <property type="entry name" value="G_glu_transpept"/>
    <property type="match status" value="1"/>
</dbReference>
<evidence type="ECO:0000256" key="10">
    <source>
        <dbReference type="PIRSR" id="PIRSR600101-2"/>
    </source>
</evidence>
<proteinExistence type="inferred from homology"/>
<dbReference type="RefSeq" id="WP_092878161.1">
    <property type="nucleotide sequence ID" value="NZ_FOVC01000007.1"/>
</dbReference>
<evidence type="ECO:0000313" key="13">
    <source>
        <dbReference type="EMBL" id="SFN42309.1"/>
    </source>
</evidence>
<keyword evidence="5 11" id="KW-0378">Hydrolase</keyword>
<dbReference type="FunFam" id="1.10.246.130:FF:000004">
    <property type="entry name" value="Gamma-glutamyltranspeptidase (Ggt)"/>
    <property type="match status" value="1"/>
</dbReference>
<dbReference type="InterPro" id="IPR055262">
    <property type="entry name" value="GGT_CS"/>
</dbReference>
<evidence type="ECO:0000256" key="4">
    <source>
        <dbReference type="ARBA" id="ARBA00022679"/>
    </source>
</evidence>
<comment type="similarity">
    <text evidence="3 11">Belongs to the gamma-glutamyltransferase family.</text>
</comment>
<dbReference type="GO" id="GO:0006751">
    <property type="term" value="P:glutathione catabolic process"/>
    <property type="evidence" value="ECO:0007669"/>
    <property type="project" value="UniProtKB-UniRule"/>
</dbReference>
<dbReference type="FunFam" id="3.60.20.40:FF:000003">
    <property type="entry name" value="Gamma-glutamyltranspeptidase"/>
    <property type="match status" value="1"/>
</dbReference>
<comment type="catalytic activity">
    <reaction evidence="2 11">
        <text>glutathione + H2O = L-cysteinylglycine + L-glutamate</text>
        <dbReference type="Rhea" id="RHEA:28807"/>
        <dbReference type="ChEBI" id="CHEBI:15377"/>
        <dbReference type="ChEBI" id="CHEBI:29985"/>
        <dbReference type="ChEBI" id="CHEBI:57925"/>
        <dbReference type="ChEBI" id="CHEBI:61694"/>
        <dbReference type="EC" id="3.4.19.13"/>
    </reaction>
</comment>